<evidence type="ECO:0000313" key="5">
    <source>
        <dbReference type="Proteomes" id="UP000716291"/>
    </source>
</evidence>
<keyword evidence="5" id="KW-1185">Reference proteome</keyword>
<dbReference type="Gene3D" id="1.10.472.80">
    <property type="entry name" value="Ypt/Rab-GAP domain of gyp1p, domain 3"/>
    <property type="match status" value="1"/>
</dbReference>
<evidence type="ECO:0000256" key="2">
    <source>
        <dbReference type="SAM" id="Phobius"/>
    </source>
</evidence>
<dbReference type="Pfam" id="PF00566">
    <property type="entry name" value="RabGAP-TBC"/>
    <property type="match status" value="1"/>
</dbReference>
<dbReference type="PROSITE" id="PS50086">
    <property type="entry name" value="TBC_RABGAP"/>
    <property type="match status" value="1"/>
</dbReference>
<reference evidence="4" key="1">
    <citation type="journal article" date="2020" name="Microb. Genom.">
        <title>Genetic diversity of clinical and environmental Mucorales isolates obtained from an investigation of mucormycosis cases among solid organ transplant recipients.</title>
        <authorList>
            <person name="Nguyen M.H."/>
            <person name="Kaul D."/>
            <person name="Muto C."/>
            <person name="Cheng S.J."/>
            <person name="Richter R.A."/>
            <person name="Bruno V.M."/>
            <person name="Liu G."/>
            <person name="Beyhan S."/>
            <person name="Sundermann A.J."/>
            <person name="Mounaud S."/>
            <person name="Pasculle A.W."/>
            <person name="Nierman W.C."/>
            <person name="Driscoll E."/>
            <person name="Cumbie R."/>
            <person name="Clancy C.J."/>
            <person name="Dupont C.L."/>
        </authorList>
    </citation>
    <scope>NUCLEOTIDE SEQUENCE</scope>
    <source>
        <strain evidence="4">GL11</strain>
    </source>
</reference>
<evidence type="ECO:0000313" key="4">
    <source>
        <dbReference type="EMBL" id="KAG1302986.1"/>
    </source>
</evidence>
<dbReference type="OrthoDB" id="206700at2759"/>
<keyword evidence="2" id="KW-0472">Membrane</keyword>
<proteinExistence type="predicted"/>
<dbReference type="PANTHER" id="PTHR20913:SF7">
    <property type="entry name" value="RE60063P"/>
    <property type="match status" value="1"/>
</dbReference>
<dbReference type="PANTHER" id="PTHR20913">
    <property type="entry name" value="TBC1 DOMAIN FAMILY MEMBER 20/GTPASE"/>
    <property type="match status" value="1"/>
</dbReference>
<keyword evidence="2" id="KW-0812">Transmembrane</keyword>
<keyword evidence="1" id="KW-0343">GTPase activation</keyword>
<feature type="domain" description="Rab-GAP TBC" evidence="3">
    <location>
        <begin position="1"/>
        <end position="70"/>
    </location>
</feature>
<dbReference type="Proteomes" id="UP000716291">
    <property type="component" value="Unassembled WGS sequence"/>
</dbReference>
<dbReference type="InterPro" id="IPR045913">
    <property type="entry name" value="TBC20/Gyp8-like"/>
</dbReference>
<keyword evidence="2" id="KW-1133">Transmembrane helix</keyword>
<name>A0A9P6X103_RHIOR</name>
<dbReference type="AlphaFoldDB" id="A0A9P6X103"/>
<dbReference type="InterPro" id="IPR000195">
    <property type="entry name" value="Rab-GAP-TBC_dom"/>
</dbReference>
<evidence type="ECO:0000259" key="3">
    <source>
        <dbReference type="PROSITE" id="PS50086"/>
    </source>
</evidence>
<dbReference type="InterPro" id="IPR035969">
    <property type="entry name" value="Rab-GAP_TBC_sf"/>
</dbReference>
<dbReference type="GO" id="GO:0005096">
    <property type="term" value="F:GTPase activator activity"/>
    <property type="evidence" value="ECO:0007669"/>
    <property type="project" value="UniProtKB-KW"/>
</dbReference>
<comment type="caution">
    <text evidence="4">The sequence shown here is derived from an EMBL/GenBank/DDBJ whole genome shotgun (WGS) entry which is preliminary data.</text>
</comment>
<organism evidence="4 5">
    <name type="scientific">Rhizopus oryzae</name>
    <name type="common">Mucormycosis agent</name>
    <name type="synonym">Rhizopus arrhizus var. delemar</name>
    <dbReference type="NCBI Taxonomy" id="64495"/>
    <lineage>
        <taxon>Eukaryota</taxon>
        <taxon>Fungi</taxon>
        <taxon>Fungi incertae sedis</taxon>
        <taxon>Mucoromycota</taxon>
        <taxon>Mucoromycotina</taxon>
        <taxon>Mucoromycetes</taxon>
        <taxon>Mucorales</taxon>
        <taxon>Mucorineae</taxon>
        <taxon>Rhizopodaceae</taxon>
        <taxon>Rhizopus</taxon>
    </lineage>
</organism>
<dbReference type="GO" id="GO:0005789">
    <property type="term" value="C:endoplasmic reticulum membrane"/>
    <property type="evidence" value="ECO:0007669"/>
    <property type="project" value="TreeGrafter"/>
</dbReference>
<gene>
    <name evidence="4" type="ORF">G6F64_010461</name>
</gene>
<evidence type="ECO:0000256" key="1">
    <source>
        <dbReference type="ARBA" id="ARBA00022468"/>
    </source>
</evidence>
<dbReference type="GO" id="GO:0006888">
    <property type="term" value="P:endoplasmic reticulum to Golgi vesicle-mediated transport"/>
    <property type="evidence" value="ECO:0007669"/>
    <property type="project" value="TreeGrafter"/>
</dbReference>
<protein>
    <recommendedName>
        <fullName evidence="3">Rab-GAP TBC domain-containing protein</fullName>
    </recommendedName>
</protein>
<dbReference type="SUPFAM" id="SSF47923">
    <property type="entry name" value="Ypt/Rab-GAP domain of gyp1p"/>
    <property type="match status" value="1"/>
</dbReference>
<dbReference type="EMBL" id="JAANQT010002175">
    <property type="protein sequence ID" value="KAG1302986.1"/>
    <property type="molecule type" value="Genomic_DNA"/>
</dbReference>
<accession>A0A9P6X103</accession>
<feature type="transmembrane region" description="Helical" evidence="2">
    <location>
        <begin position="201"/>
        <end position="219"/>
    </location>
</feature>
<sequence length="225" mass="26093">MMFNSLEPVMKQLTIIDTIIRLEDNELHEFITEAGVLPYYALSWVITWCSHDLDDLEQITRLFDLFLTCNPFTVIYFAAAVVLSRRQGILALDCDTSTVHSFLTKLPRDLDVDKMCEKTRELSTKYGVYDIQCKSTIALDQFSAVNRFEQDWESMSDLNEEVERVIRILREERYDKPIEFSLAKEQHEHSLLNQLLGKKEIYTIFTLGASIGLLALWIANSNLIK</sequence>